<dbReference type="EMBL" id="JACRWG010000001">
    <property type="protein sequence ID" value="MBC6008756.1"/>
    <property type="molecule type" value="Genomic_DNA"/>
</dbReference>
<name>A0ABR7K8G8_9FIRM</name>
<proteinExistence type="predicted"/>
<evidence type="ECO:0000313" key="3">
    <source>
        <dbReference type="EMBL" id="MBC6008756.1"/>
    </source>
</evidence>
<gene>
    <name evidence="3" type="ORF">H8909_00550</name>
</gene>
<dbReference type="PANTHER" id="PTHR40448:SF1">
    <property type="entry name" value="TWO-COMPONENT SENSOR HISTIDINE KINASE"/>
    <property type="match status" value="1"/>
</dbReference>
<dbReference type="Pfam" id="PF14501">
    <property type="entry name" value="HATPase_c_5"/>
    <property type="match status" value="1"/>
</dbReference>
<organism evidence="3 4">
    <name type="scientific">Catenibacterium faecis</name>
    <dbReference type="NCBI Taxonomy" id="2764323"/>
    <lineage>
        <taxon>Bacteria</taxon>
        <taxon>Bacillati</taxon>
        <taxon>Bacillota</taxon>
        <taxon>Erysipelotrichia</taxon>
        <taxon>Erysipelotrichales</taxon>
        <taxon>Coprobacillaceae</taxon>
        <taxon>Catenibacterium</taxon>
    </lineage>
</organism>
<dbReference type="PANTHER" id="PTHR40448">
    <property type="entry name" value="TWO-COMPONENT SENSOR HISTIDINE KINASE"/>
    <property type="match status" value="1"/>
</dbReference>
<evidence type="ECO:0000259" key="2">
    <source>
        <dbReference type="Pfam" id="PF14501"/>
    </source>
</evidence>
<keyword evidence="1" id="KW-0812">Transmembrane</keyword>
<keyword evidence="1" id="KW-1133">Transmembrane helix</keyword>
<dbReference type="RefSeq" id="WP_117561242.1">
    <property type="nucleotide sequence ID" value="NZ_JACRWG010000001.1"/>
</dbReference>
<reference evidence="3 4" key="1">
    <citation type="submission" date="2020-08" db="EMBL/GenBank/DDBJ databases">
        <authorList>
            <person name="Liu C."/>
            <person name="Sun Q."/>
        </authorList>
    </citation>
    <scope>NUCLEOTIDE SEQUENCE [LARGE SCALE GENOMIC DNA]</scope>
    <source>
        <strain evidence="3 4">NSJ-22</strain>
    </source>
</reference>
<protein>
    <submittedName>
        <fullName evidence="3">GHKL domain-containing protein</fullName>
    </submittedName>
</protein>
<dbReference type="InterPro" id="IPR032834">
    <property type="entry name" value="NatK-like_C"/>
</dbReference>
<feature type="transmembrane region" description="Helical" evidence="1">
    <location>
        <begin position="211"/>
        <end position="229"/>
    </location>
</feature>
<feature type="transmembrane region" description="Helical" evidence="1">
    <location>
        <begin position="178"/>
        <end position="199"/>
    </location>
</feature>
<feature type="transmembrane region" description="Helical" evidence="1">
    <location>
        <begin position="138"/>
        <end position="157"/>
    </location>
</feature>
<keyword evidence="1" id="KW-0472">Membrane</keyword>
<dbReference type="Proteomes" id="UP000603474">
    <property type="component" value="Unassembled WGS sequence"/>
</dbReference>
<feature type="transmembrane region" description="Helical" evidence="1">
    <location>
        <begin position="82"/>
        <end position="100"/>
    </location>
</feature>
<comment type="caution">
    <text evidence="3">The sequence shown here is derived from an EMBL/GenBank/DDBJ whole genome shotgun (WGS) entry which is preliminary data.</text>
</comment>
<feature type="transmembrane region" description="Helical" evidence="1">
    <location>
        <begin position="13"/>
        <end position="31"/>
    </location>
</feature>
<dbReference type="SUPFAM" id="SSF55874">
    <property type="entry name" value="ATPase domain of HSP90 chaperone/DNA topoisomerase II/histidine kinase"/>
    <property type="match status" value="1"/>
</dbReference>
<feature type="transmembrane region" description="Helical" evidence="1">
    <location>
        <begin position="112"/>
        <end position="132"/>
    </location>
</feature>
<accession>A0ABR7K8G8</accession>
<keyword evidence="4" id="KW-1185">Reference proteome</keyword>
<feature type="domain" description="Sensor histidine kinase NatK-like C-terminal" evidence="2">
    <location>
        <begin position="353"/>
        <end position="453"/>
    </location>
</feature>
<sequence>MQYLLTSDFIYELLVLLANTITVAGIMSTYLKTRNIKPKLKIYFIALIFVMISYTFIFDILLKPLVENLNPDSYTDILISWLYANLSNYSMIVLSIHLFLDKNLKLNLFITSIFWSMYGLLFFCFNNFLYLFTSPEMLLYPMLGIIMAIVIFIIQYSSVKFLRFKELFEEFNNRNYPYWFVISVSILVLMIVVWVPAVIPRYDSEFRIEELFTLVVILSLLVLLVRYSYNLIRIKTEYEYNQMILNQQNLYIKDLEDIQQNMRIFKHDYKNMMSSIYLNSKEGNLKEIENLISDMIDEFDENIDSKMSLTTQLSNIQINEVKSLLFKKITEIHKRNIDFHLEVVKPVQKNNIQTVDLVRMLGILLDNAIEEVEENHGDITLLMIQDEDALTIVVDNYVNRDVNINEIDGNGFSTKENHLGIGLHSLENIINKYSNISHNISCKNNRFVQEIIILMVRR</sequence>
<feature type="transmembrane region" description="Helical" evidence="1">
    <location>
        <begin position="43"/>
        <end position="62"/>
    </location>
</feature>
<evidence type="ECO:0000256" key="1">
    <source>
        <dbReference type="SAM" id="Phobius"/>
    </source>
</evidence>
<dbReference type="InterPro" id="IPR036890">
    <property type="entry name" value="HATPase_C_sf"/>
</dbReference>
<evidence type="ECO:0000313" key="4">
    <source>
        <dbReference type="Proteomes" id="UP000603474"/>
    </source>
</evidence>
<dbReference type="Gene3D" id="3.30.565.10">
    <property type="entry name" value="Histidine kinase-like ATPase, C-terminal domain"/>
    <property type="match status" value="1"/>
</dbReference>